<dbReference type="EMBL" id="QNBE01000006">
    <property type="protein sequence ID" value="RKX71552.1"/>
    <property type="molecule type" value="Genomic_DNA"/>
</dbReference>
<dbReference type="InterPro" id="IPR008979">
    <property type="entry name" value="Galactose-bd-like_sf"/>
</dbReference>
<comment type="caution">
    <text evidence="1">The sequence shown here is derived from an EMBL/GenBank/DDBJ whole genome shotgun (WGS) entry which is preliminary data.</text>
</comment>
<name>A0A660SM13_UNCW3</name>
<protein>
    <recommendedName>
        <fullName evidence="3">NADH:ubiquinone oxidoreductase intermediate-associated protein 30 domain-containing protein</fullName>
    </recommendedName>
</protein>
<dbReference type="AlphaFoldDB" id="A0A660SM13"/>
<dbReference type="Proteomes" id="UP000268469">
    <property type="component" value="Unassembled WGS sequence"/>
</dbReference>
<organism evidence="1 2">
    <name type="scientific">candidate division WOR-3 bacterium</name>
    <dbReference type="NCBI Taxonomy" id="2052148"/>
    <lineage>
        <taxon>Bacteria</taxon>
        <taxon>Bacteria division WOR-3</taxon>
    </lineage>
</organism>
<proteinExistence type="predicted"/>
<sequence length="167" mass="19615">MILIGLICATTVLWQEEFDKGVGDFSQLHEYEVKIENRDGKLILTANPRFEGFASAWMAIDDKIEFTRDDILRLRIRVKDNKVRLRYFYLAEEGRVYYAEEEFISRSENWQVVTIPFICAKPFYSSNFPWALTPGKKTPFFLFIENALPGSFEVEIDRIEILRLKGE</sequence>
<dbReference type="SUPFAM" id="SSF49785">
    <property type="entry name" value="Galactose-binding domain-like"/>
    <property type="match status" value="1"/>
</dbReference>
<evidence type="ECO:0000313" key="2">
    <source>
        <dbReference type="Proteomes" id="UP000268469"/>
    </source>
</evidence>
<accession>A0A660SM13</accession>
<evidence type="ECO:0008006" key="3">
    <source>
        <dbReference type="Google" id="ProtNLM"/>
    </source>
</evidence>
<reference evidence="1 2" key="1">
    <citation type="submission" date="2018-06" db="EMBL/GenBank/DDBJ databases">
        <title>Extensive metabolic versatility and redundancy in microbially diverse, dynamic hydrothermal sediments.</title>
        <authorList>
            <person name="Dombrowski N."/>
            <person name="Teske A."/>
            <person name="Baker B.J."/>
        </authorList>
    </citation>
    <scope>NUCLEOTIDE SEQUENCE [LARGE SCALE GENOMIC DNA]</scope>
    <source>
        <strain evidence="1">B36_G15</strain>
    </source>
</reference>
<evidence type="ECO:0000313" key="1">
    <source>
        <dbReference type="EMBL" id="RKX71552.1"/>
    </source>
</evidence>
<gene>
    <name evidence="1" type="ORF">DRP53_01090</name>
</gene>